<comment type="caution">
    <text evidence="1">The sequence shown here is derived from an EMBL/GenBank/DDBJ whole genome shotgun (WGS) entry which is preliminary data.</text>
</comment>
<reference evidence="1 2" key="1">
    <citation type="submission" date="2011-12" db="EMBL/GenBank/DDBJ databases">
        <title>The Genome Sequence of Prevotella micans F0438.</title>
        <authorList>
            <consortium name="The Broad Institute Genome Sequencing Platform"/>
            <person name="Earl A."/>
            <person name="Ward D."/>
            <person name="Feldgarden M."/>
            <person name="Gevers D."/>
            <person name="Izard J."/>
            <person name="Baranova O.V."/>
            <person name="Blanton J.M."/>
            <person name="Wade W.G."/>
            <person name="Dewhirst F.E."/>
            <person name="Young S.K."/>
            <person name="Zeng Q."/>
            <person name="Gargeya S."/>
            <person name="Fitzgerald M."/>
            <person name="Haas B."/>
            <person name="Abouelleil A."/>
            <person name="Alvarado L."/>
            <person name="Arachchi H.M."/>
            <person name="Berlin A."/>
            <person name="Chapman S.B."/>
            <person name="Gearin G."/>
            <person name="Goldberg J."/>
            <person name="Griggs A."/>
            <person name="Gujja S."/>
            <person name="Hansen M."/>
            <person name="Heiman D."/>
            <person name="Howarth C."/>
            <person name="Larimer J."/>
            <person name="Lui A."/>
            <person name="MacDonald P.J.P."/>
            <person name="McCowen C."/>
            <person name="Montmayeur A."/>
            <person name="Murphy C."/>
            <person name="Neiman D."/>
            <person name="Pearson M."/>
            <person name="Priest M."/>
            <person name="Roberts A."/>
            <person name="Saif S."/>
            <person name="Shea T."/>
            <person name="Sisk P."/>
            <person name="Stolte C."/>
            <person name="Sykes S."/>
            <person name="Wortman J."/>
            <person name="Nusbaum C."/>
            <person name="Birren B."/>
        </authorList>
    </citation>
    <scope>NUCLEOTIDE SEQUENCE [LARGE SCALE GENOMIC DNA]</scope>
    <source>
        <strain evidence="1 2">F0438</strain>
    </source>
</reference>
<dbReference type="Proteomes" id="UP000016023">
    <property type="component" value="Unassembled WGS sequence"/>
</dbReference>
<dbReference type="eggNOG" id="COG3579">
    <property type="taxonomic scope" value="Bacteria"/>
</dbReference>
<dbReference type="GO" id="GO:0006508">
    <property type="term" value="P:proteolysis"/>
    <property type="evidence" value="ECO:0007669"/>
    <property type="project" value="InterPro"/>
</dbReference>
<dbReference type="EMBL" id="AGWK01000052">
    <property type="protein sequence ID" value="EHO66945.1"/>
    <property type="molecule type" value="Genomic_DNA"/>
</dbReference>
<evidence type="ECO:0000313" key="1">
    <source>
        <dbReference type="EMBL" id="EHO66945.1"/>
    </source>
</evidence>
<dbReference type="InterPro" id="IPR004134">
    <property type="entry name" value="Peptidase_C1B"/>
</dbReference>
<dbReference type="Gene3D" id="3.90.70.10">
    <property type="entry name" value="Cysteine proteinases"/>
    <property type="match status" value="1"/>
</dbReference>
<accession>H1Q4Q2</accession>
<proteinExistence type="predicted"/>
<evidence type="ECO:0000313" key="2">
    <source>
        <dbReference type="Proteomes" id="UP000016023"/>
    </source>
</evidence>
<dbReference type="STRING" id="883158.HMPREF9140_01890"/>
<sequence>MRKLCLVCVVSIVILSSCGRERDKIAQSKTESKIVFRDEVRLKTTPVKNQGSSSLCWVYAMLATIETEHLMLGDSVNLSADYIARCFISEQAARRLLSNNESNTTTRGMAGMAIDLLETNGLHHYDAYHLKQTVDYGVLCRKIDCITTAPARNNFNQRMDAVNELLDKSIGFLPRKVFFRSAIYTPYEFARSVCRKDEYLGLTSFTHHPFGERFAIELPDNYFHNTFLNIPLDSMMMIVENSLRAGHPVCWEGDVSEPGFSFAKGIAILPKGTKCNQTTRQKAFENKSTTDDHCMSIIGLARDANGTKYFICKNSWGESNPYGGFMYLSHDYVKLKTIALYVQSNQIGFRM</sequence>
<dbReference type="Pfam" id="PF03051">
    <property type="entry name" value="Peptidase_C1_2"/>
    <property type="match status" value="1"/>
</dbReference>
<dbReference type="GO" id="GO:0070005">
    <property type="term" value="F:cysteine-type aminopeptidase activity"/>
    <property type="evidence" value="ECO:0007669"/>
    <property type="project" value="InterPro"/>
</dbReference>
<keyword evidence="2" id="KW-1185">Reference proteome</keyword>
<dbReference type="AlphaFoldDB" id="H1Q4Q2"/>
<dbReference type="PROSITE" id="PS51257">
    <property type="entry name" value="PROKAR_LIPOPROTEIN"/>
    <property type="match status" value="1"/>
</dbReference>
<organism evidence="1 2">
    <name type="scientific">Prevotella micans F0438</name>
    <dbReference type="NCBI Taxonomy" id="883158"/>
    <lineage>
        <taxon>Bacteria</taxon>
        <taxon>Pseudomonadati</taxon>
        <taxon>Bacteroidota</taxon>
        <taxon>Bacteroidia</taxon>
        <taxon>Bacteroidales</taxon>
        <taxon>Prevotellaceae</taxon>
        <taxon>Prevotella</taxon>
    </lineage>
</organism>
<dbReference type="InterPro" id="IPR038765">
    <property type="entry name" value="Papain-like_cys_pep_sf"/>
</dbReference>
<dbReference type="HOGENOM" id="CLU_056707_0_0_10"/>
<dbReference type="SUPFAM" id="SSF54001">
    <property type="entry name" value="Cysteine proteinases"/>
    <property type="match status" value="1"/>
</dbReference>
<name>H1Q4Q2_9BACT</name>
<dbReference type="PATRIC" id="fig|883158.3.peg.1895"/>
<dbReference type="RefSeq" id="WP_006953477.1">
    <property type="nucleotide sequence ID" value="NZ_JH594523.1"/>
</dbReference>
<evidence type="ECO:0008006" key="3">
    <source>
        <dbReference type="Google" id="ProtNLM"/>
    </source>
</evidence>
<gene>
    <name evidence="1" type="ORF">HMPREF9140_01890</name>
</gene>
<protein>
    <recommendedName>
        <fullName evidence="3">Peptidase C1A papain C-terminal domain-containing protein</fullName>
    </recommendedName>
</protein>